<dbReference type="EMBL" id="BGPR01009311">
    <property type="protein sequence ID" value="GBN39230.1"/>
    <property type="molecule type" value="Genomic_DNA"/>
</dbReference>
<gene>
    <name evidence="1" type="ORF">AVEN_259529_1</name>
</gene>
<reference evidence="1 2" key="1">
    <citation type="journal article" date="2019" name="Sci. Rep.">
        <title>Orb-weaving spider Araneus ventricosus genome elucidates the spidroin gene catalogue.</title>
        <authorList>
            <person name="Kono N."/>
            <person name="Nakamura H."/>
            <person name="Ohtoshi R."/>
            <person name="Moran D.A.P."/>
            <person name="Shinohara A."/>
            <person name="Yoshida Y."/>
            <person name="Fujiwara M."/>
            <person name="Mori M."/>
            <person name="Tomita M."/>
            <person name="Arakawa K."/>
        </authorList>
    </citation>
    <scope>NUCLEOTIDE SEQUENCE [LARGE SCALE GENOMIC DNA]</scope>
</reference>
<dbReference type="AlphaFoldDB" id="A0A4Y2NKZ4"/>
<proteinExistence type="predicted"/>
<sequence>MTTQTGRVQFMWLPPKSPGFKVDRRKGRLGIKEIKYQDKSKGLPKNVNIGKLLYIKFYDRKLLKLCLDAKTQNPNEFSGLIWKYIPKEAFVELKTLKLGVNMAVIQFNKCFSRFKALLAESNMSVGKKKLLLGVLFLIRSV</sequence>
<keyword evidence="2" id="KW-1185">Reference proteome</keyword>
<dbReference type="Proteomes" id="UP000499080">
    <property type="component" value="Unassembled WGS sequence"/>
</dbReference>
<comment type="caution">
    <text evidence="1">The sequence shown here is derived from an EMBL/GenBank/DDBJ whole genome shotgun (WGS) entry which is preliminary data.</text>
</comment>
<organism evidence="1 2">
    <name type="scientific">Araneus ventricosus</name>
    <name type="common">Orbweaver spider</name>
    <name type="synonym">Epeira ventricosa</name>
    <dbReference type="NCBI Taxonomy" id="182803"/>
    <lineage>
        <taxon>Eukaryota</taxon>
        <taxon>Metazoa</taxon>
        <taxon>Ecdysozoa</taxon>
        <taxon>Arthropoda</taxon>
        <taxon>Chelicerata</taxon>
        <taxon>Arachnida</taxon>
        <taxon>Araneae</taxon>
        <taxon>Araneomorphae</taxon>
        <taxon>Entelegynae</taxon>
        <taxon>Araneoidea</taxon>
        <taxon>Araneidae</taxon>
        <taxon>Araneus</taxon>
    </lineage>
</organism>
<dbReference type="OrthoDB" id="10060618at2759"/>
<evidence type="ECO:0000313" key="2">
    <source>
        <dbReference type="Proteomes" id="UP000499080"/>
    </source>
</evidence>
<protein>
    <submittedName>
        <fullName evidence="1">Uncharacterized protein</fullName>
    </submittedName>
</protein>
<accession>A0A4Y2NKZ4</accession>
<name>A0A4Y2NKZ4_ARAVE</name>
<evidence type="ECO:0000313" key="1">
    <source>
        <dbReference type="EMBL" id="GBN39230.1"/>
    </source>
</evidence>